<protein>
    <submittedName>
        <fullName evidence="4">NADPH:quinone reductase</fullName>
        <ecNumber evidence="4">1.6.5.5</ecNumber>
    </submittedName>
</protein>
<dbReference type="SUPFAM" id="SSF50129">
    <property type="entry name" value="GroES-like"/>
    <property type="match status" value="1"/>
</dbReference>
<evidence type="ECO:0000256" key="2">
    <source>
        <dbReference type="ARBA" id="ARBA00023002"/>
    </source>
</evidence>
<dbReference type="CDD" id="cd05286">
    <property type="entry name" value="QOR2"/>
    <property type="match status" value="1"/>
</dbReference>
<dbReference type="EC" id="1.6.5.5" evidence="4"/>
<feature type="domain" description="Enoyl reductase (ER)" evidence="3">
    <location>
        <begin position="17"/>
        <end position="318"/>
    </location>
</feature>
<dbReference type="InterPro" id="IPR013154">
    <property type="entry name" value="ADH-like_N"/>
</dbReference>
<dbReference type="SMART" id="SM00829">
    <property type="entry name" value="PKS_ER"/>
    <property type="match status" value="1"/>
</dbReference>
<organism evidence="4 5">
    <name type="scientific">Ramalina farinacea</name>
    <dbReference type="NCBI Taxonomy" id="258253"/>
    <lineage>
        <taxon>Eukaryota</taxon>
        <taxon>Fungi</taxon>
        <taxon>Dikarya</taxon>
        <taxon>Ascomycota</taxon>
        <taxon>Pezizomycotina</taxon>
        <taxon>Lecanoromycetes</taxon>
        <taxon>OSLEUM clade</taxon>
        <taxon>Lecanoromycetidae</taxon>
        <taxon>Lecanorales</taxon>
        <taxon>Lecanorineae</taxon>
        <taxon>Ramalinaceae</taxon>
        <taxon>Ramalina</taxon>
    </lineage>
</organism>
<dbReference type="PROSITE" id="PS01162">
    <property type="entry name" value="QOR_ZETA_CRYSTAL"/>
    <property type="match status" value="1"/>
</dbReference>
<dbReference type="InterPro" id="IPR020843">
    <property type="entry name" value="ER"/>
</dbReference>
<dbReference type="SUPFAM" id="SSF51735">
    <property type="entry name" value="NAD(P)-binding Rossmann-fold domains"/>
    <property type="match status" value="1"/>
</dbReference>
<dbReference type="GO" id="GO:0070402">
    <property type="term" value="F:NADPH binding"/>
    <property type="evidence" value="ECO:0007669"/>
    <property type="project" value="TreeGrafter"/>
</dbReference>
<keyword evidence="1" id="KW-0521">NADP</keyword>
<dbReference type="PANTHER" id="PTHR48106:SF13">
    <property type="entry name" value="QUINONE OXIDOREDUCTASE-RELATED"/>
    <property type="match status" value="1"/>
</dbReference>
<evidence type="ECO:0000256" key="1">
    <source>
        <dbReference type="ARBA" id="ARBA00022857"/>
    </source>
</evidence>
<dbReference type="GO" id="GO:0008270">
    <property type="term" value="F:zinc ion binding"/>
    <property type="evidence" value="ECO:0007669"/>
    <property type="project" value="InterPro"/>
</dbReference>
<reference evidence="4" key="1">
    <citation type="journal article" date="2023" name="Genome Biol. Evol.">
        <title>First Whole Genome Sequence and Flow Cytometry Genome Size Data for the Lichen-Forming Fungus Ramalina farinacea (Ascomycota).</title>
        <authorList>
            <person name="Llewellyn T."/>
            <person name="Mian S."/>
            <person name="Hill R."/>
            <person name="Leitch I.J."/>
            <person name="Gaya E."/>
        </authorList>
    </citation>
    <scope>NUCLEOTIDE SEQUENCE</scope>
    <source>
        <strain evidence="4">LIQ254RAFAR</strain>
    </source>
</reference>
<dbReference type="InterPro" id="IPR011032">
    <property type="entry name" value="GroES-like_sf"/>
</dbReference>
<evidence type="ECO:0000259" key="3">
    <source>
        <dbReference type="SMART" id="SM00829"/>
    </source>
</evidence>
<dbReference type="Pfam" id="PF00107">
    <property type="entry name" value="ADH_zinc_N"/>
    <property type="match status" value="1"/>
</dbReference>
<dbReference type="GO" id="GO:0035925">
    <property type="term" value="F:mRNA 3'-UTR AU-rich region binding"/>
    <property type="evidence" value="ECO:0007669"/>
    <property type="project" value="TreeGrafter"/>
</dbReference>
<dbReference type="Proteomes" id="UP001161017">
    <property type="component" value="Unassembled WGS sequence"/>
</dbReference>
<dbReference type="GO" id="GO:0005829">
    <property type="term" value="C:cytosol"/>
    <property type="evidence" value="ECO:0007669"/>
    <property type="project" value="TreeGrafter"/>
</dbReference>
<dbReference type="PANTHER" id="PTHR48106">
    <property type="entry name" value="QUINONE OXIDOREDUCTASE PIG3-RELATED"/>
    <property type="match status" value="1"/>
</dbReference>
<evidence type="ECO:0000313" key="5">
    <source>
        <dbReference type="Proteomes" id="UP001161017"/>
    </source>
</evidence>
<dbReference type="Pfam" id="PF08240">
    <property type="entry name" value="ADH_N"/>
    <property type="match status" value="1"/>
</dbReference>
<dbReference type="EMBL" id="JAPUFD010000003">
    <property type="protein sequence ID" value="MDI1486345.1"/>
    <property type="molecule type" value="Genomic_DNA"/>
</dbReference>
<name>A0AA43TTM5_9LECA</name>
<dbReference type="GO" id="GO:0003960">
    <property type="term" value="F:quinone reductase (NADPH) activity"/>
    <property type="evidence" value="ECO:0007669"/>
    <property type="project" value="UniProtKB-EC"/>
</dbReference>
<dbReference type="InterPro" id="IPR036291">
    <property type="entry name" value="NAD(P)-bd_dom_sf"/>
</dbReference>
<comment type="caution">
    <text evidence="4">The sequence shown here is derived from an EMBL/GenBank/DDBJ whole genome shotgun (WGS) entry which is preliminary data.</text>
</comment>
<dbReference type="Gene3D" id="3.90.180.10">
    <property type="entry name" value="Medium-chain alcohol dehydrogenases, catalytic domain"/>
    <property type="match status" value="1"/>
</dbReference>
<accession>A0AA43TTM5</accession>
<dbReference type="Gene3D" id="3.40.50.720">
    <property type="entry name" value="NAD(P)-binding Rossmann-like Domain"/>
    <property type="match status" value="1"/>
</dbReference>
<dbReference type="InterPro" id="IPR002364">
    <property type="entry name" value="Quin_OxRdtase/zeta-crystal_CS"/>
</dbReference>
<dbReference type="InterPro" id="IPR013149">
    <property type="entry name" value="ADH-like_C"/>
</dbReference>
<gene>
    <name evidence="4" type="primary">ZTA1</name>
    <name evidence="4" type="ORF">OHK93_005572</name>
</gene>
<sequence>MAPIPKTMNGILVEKTGGTEVLQYKTDLQVPTPKEGEILVKNSIIGINYIDTYFRSGLYQAPKPEILGKEGAGKIIAIGPGVSGFVENDSVVWMGSSGYAEYSAAPASRTVKIPEAITESDACAAMLQALTALTLTEESYAVQKGDWILVLAASGGVGTWLCQILRAKGAHTIATVGSRAKAQMPQDMGAEVVLVEDEEGDDGVKKAIMEKTGGLGVQCVFDGVGKATFDRSLDVLARKGTLASFGNASGAVPPFAISPTLFNYVSTREEIMTYTGRLFTMMTEEKFDVKIHKIYPLKDVAQAHNDLEGRKTMGKLLLAP</sequence>
<proteinExistence type="predicted"/>
<dbReference type="AlphaFoldDB" id="A0AA43TTM5"/>
<evidence type="ECO:0000313" key="4">
    <source>
        <dbReference type="EMBL" id="MDI1486345.1"/>
    </source>
</evidence>
<keyword evidence="2 4" id="KW-0560">Oxidoreductase</keyword>
<dbReference type="InterPro" id="IPR047618">
    <property type="entry name" value="QOR-like"/>
</dbReference>
<keyword evidence="5" id="KW-1185">Reference proteome</keyword>